<dbReference type="Gene3D" id="2.60.40.420">
    <property type="entry name" value="Cupredoxins - blue copper proteins"/>
    <property type="match status" value="1"/>
</dbReference>
<sequence length="115" mass="12775">MVPARNRLRYLAVATCVVTALLSVDRDTHADPPRTRTVVIEALRYTPQTLEVNSGDTVIWRNKDPFPHTVTSEGRGFDSGEIADGKSWKFKASQKGSFPYVCTLHPTMKGSLIVK</sequence>
<dbReference type="Pfam" id="PF13473">
    <property type="entry name" value="Cupredoxin_1"/>
    <property type="match status" value="1"/>
</dbReference>
<dbReference type="Proteomes" id="UP000285190">
    <property type="component" value="Unassembled WGS sequence"/>
</dbReference>
<reference evidence="3 4" key="1">
    <citation type="submission" date="2018-09" db="EMBL/GenBank/DDBJ databases">
        <authorList>
            <person name="Zhu H."/>
        </authorList>
    </citation>
    <scope>NUCLEOTIDE SEQUENCE [LARGE SCALE GENOMIC DNA]</scope>
    <source>
        <strain evidence="3 4">K2R10-39</strain>
    </source>
</reference>
<dbReference type="InterPro" id="IPR028096">
    <property type="entry name" value="EfeO_Cupredoxin"/>
</dbReference>
<dbReference type="AlphaFoldDB" id="A0A418WWJ6"/>
<evidence type="ECO:0000313" key="3">
    <source>
        <dbReference type="EMBL" id="RJF97023.1"/>
    </source>
</evidence>
<accession>A0A418WWJ6</accession>
<dbReference type="SUPFAM" id="SSF49503">
    <property type="entry name" value="Cupredoxins"/>
    <property type="match status" value="1"/>
</dbReference>
<proteinExistence type="predicted"/>
<organism evidence="3 4">
    <name type="scientific">Noviherbaspirillum cavernae</name>
    <dbReference type="NCBI Taxonomy" id="2320862"/>
    <lineage>
        <taxon>Bacteria</taxon>
        <taxon>Pseudomonadati</taxon>
        <taxon>Pseudomonadota</taxon>
        <taxon>Betaproteobacteria</taxon>
        <taxon>Burkholderiales</taxon>
        <taxon>Oxalobacteraceae</taxon>
        <taxon>Noviherbaspirillum</taxon>
    </lineage>
</organism>
<name>A0A418WWJ6_9BURK</name>
<comment type="caution">
    <text evidence="3">The sequence shown here is derived from an EMBL/GenBank/DDBJ whole genome shotgun (WGS) entry which is preliminary data.</text>
</comment>
<keyword evidence="4" id="KW-1185">Reference proteome</keyword>
<dbReference type="InterPro" id="IPR035668">
    <property type="entry name" value="Amicyanin"/>
</dbReference>
<protein>
    <submittedName>
        <fullName evidence="3">Copper-binding protein</fullName>
    </submittedName>
</protein>
<evidence type="ECO:0000256" key="1">
    <source>
        <dbReference type="ARBA" id="ARBA00004418"/>
    </source>
</evidence>
<dbReference type="OrthoDB" id="9757546at2"/>
<gene>
    <name evidence="3" type="ORF">D3870_19600</name>
</gene>
<evidence type="ECO:0000259" key="2">
    <source>
        <dbReference type="Pfam" id="PF13473"/>
    </source>
</evidence>
<dbReference type="GO" id="GO:0042597">
    <property type="term" value="C:periplasmic space"/>
    <property type="evidence" value="ECO:0007669"/>
    <property type="project" value="UniProtKB-SubCell"/>
</dbReference>
<dbReference type="CDD" id="cd13921">
    <property type="entry name" value="Amicyanin"/>
    <property type="match status" value="1"/>
</dbReference>
<evidence type="ECO:0000313" key="4">
    <source>
        <dbReference type="Proteomes" id="UP000285190"/>
    </source>
</evidence>
<dbReference type="InterPro" id="IPR008972">
    <property type="entry name" value="Cupredoxin"/>
</dbReference>
<comment type="subcellular location">
    <subcellularLocation>
        <location evidence="1">Periplasm</location>
    </subcellularLocation>
</comment>
<dbReference type="EMBL" id="QYUN01000003">
    <property type="protein sequence ID" value="RJF97023.1"/>
    <property type="molecule type" value="Genomic_DNA"/>
</dbReference>
<dbReference type="InterPro" id="IPR052721">
    <property type="entry name" value="ET_Amicyanin"/>
</dbReference>
<dbReference type="PANTHER" id="PTHR36507:SF1">
    <property type="entry name" value="BLL1555 PROTEIN"/>
    <property type="match status" value="1"/>
</dbReference>
<feature type="domain" description="EfeO-type cupredoxin-like" evidence="2">
    <location>
        <begin position="17"/>
        <end position="114"/>
    </location>
</feature>
<dbReference type="PANTHER" id="PTHR36507">
    <property type="entry name" value="BLL1555 PROTEIN"/>
    <property type="match status" value="1"/>
</dbReference>